<sequence>MQRITKEWLDFLREQYPEGSRIRLKEMNDPYHPVEPGTMGTLRWIDDMGQFHVNWDNGRTLALVIGVDHFTVLPPELQELKFYMPLTGNFYGYDDWGNLEEYGSDLTGQELMEYEASIREAIRENQMPEEKERGLMRWYDKTDGVNGKVQSVVFDVESRNGQLWGVARCQVDGTLSPEEKEILADYISGQASDGWGEGFEQREIRVNEGELYVSLWNAGNWTIQTEQERFSPDFLDRLPDLCWSVLPSTGALICIKKGESGYYPSGWDTGDREQNRRIADYSNQKRGITPEQVEAMVTGSMHGWDVPGADPAWYQQDEARTGGVELEQSL</sequence>
<dbReference type="Proteomes" id="UP000260828">
    <property type="component" value="Unassembled WGS sequence"/>
</dbReference>
<dbReference type="RefSeq" id="WP_117546520.1">
    <property type="nucleotide sequence ID" value="NZ_QVME01000004.1"/>
</dbReference>
<accession>A0A3E3IKS8</accession>
<dbReference type="AlphaFoldDB" id="A0A3E3IKS8"/>
<dbReference type="Pfam" id="PF14192">
    <property type="entry name" value="DUF4314"/>
    <property type="match status" value="1"/>
</dbReference>
<reference evidence="2 3" key="1">
    <citation type="submission" date="2018-08" db="EMBL/GenBank/DDBJ databases">
        <title>A genome reference for cultivated species of the human gut microbiota.</title>
        <authorList>
            <person name="Zou Y."/>
            <person name="Xue W."/>
            <person name="Luo G."/>
        </authorList>
    </citation>
    <scope>NUCLEOTIDE SEQUENCE [LARGE SCALE GENOMIC DNA]</scope>
    <source>
        <strain evidence="2 3">TF05-12AC</strain>
    </source>
</reference>
<evidence type="ECO:0000259" key="1">
    <source>
        <dbReference type="Pfam" id="PF14192"/>
    </source>
</evidence>
<feature type="domain" description="DUF4314" evidence="1">
    <location>
        <begin position="6"/>
        <end position="72"/>
    </location>
</feature>
<evidence type="ECO:0000313" key="2">
    <source>
        <dbReference type="EMBL" id="RGE67644.1"/>
    </source>
</evidence>
<name>A0A3E3IKS8_9FIRM</name>
<evidence type="ECO:0000313" key="3">
    <source>
        <dbReference type="Proteomes" id="UP000260828"/>
    </source>
</evidence>
<organism evidence="2 3">
    <name type="scientific">Anaerotruncus colihominis</name>
    <dbReference type="NCBI Taxonomy" id="169435"/>
    <lineage>
        <taxon>Bacteria</taxon>
        <taxon>Bacillati</taxon>
        <taxon>Bacillota</taxon>
        <taxon>Clostridia</taxon>
        <taxon>Eubacteriales</taxon>
        <taxon>Oscillospiraceae</taxon>
        <taxon>Anaerotruncus</taxon>
    </lineage>
</organism>
<protein>
    <submittedName>
        <fullName evidence="2">DUF4314 domain-containing protein</fullName>
    </submittedName>
</protein>
<proteinExistence type="predicted"/>
<dbReference type="EMBL" id="QVME01000004">
    <property type="protein sequence ID" value="RGE67644.1"/>
    <property type="molecule type" value="Genomic_DNA"/>
</dbReference>
<comment type="caution">
    <text evidence="2">The sequence shown here is derived from an EMBL/GenBank/DDBJ whole genome shotgun (WGS) entry which is preliminary data.</text>
</comment>
<gene>
    <name evidence="2" type="ORF">DXC40_09100</name>
</gene>
<dbReference type="InterPro" id="IPR025463">
    <property type="entry name" value="DUF4314"/>
</dbReference>